<dbReference type="EMBL" id="LR743597">
    <property type="protein sequence ID" value="CAA2627945.1"/>
    <property type="molecule type" value="Genomic_DNA"/>
</dbReference>
<dbReference type="EMBL" id="CACRZD030000010">
    <property type="protein sequence ID" value="CAA6667201.1"/>
    <property type="molecule type" value="Genomic_DNA"/>
</dbReference>
<name>A0A7I8JB44_SPIIN</name>
<dbReference type="CDD" id="cd06464">
    <property type="entry name" value="ACD_sHsps-like"/>
    <property type="match status" value="1"/>
</dbReference>
<sequence length="181" mass="19302">MKVHPVPPKKRNIAFRYGVGQSLAAAAMVGRQKKLRRLPHIFSKVLELPFAADAEVAITEDVESFHFVVAAAEGSIGSGVRAHAVEIHPGVTKVVIRENTGEDFGDGGGELELLLDDLEMDRWRFRLPPCTRPELASAAYAGGELTVTVPKGSGGLLEDHEDGDDGGNLAGEGIGRLIVVQ</sequence>
<keyword evidence="2" id="KW-1185">Reference proteome</keyword>
<evidence type="ECO:0000313" key="2">
    <source>
        <dbReference type="Proteomes" id="UP001189122"/>
    </source>
</evidence>
<reference evidence="1 2" key="1">
    <citation type="submission" date="2019-12" db="EMBL/GenBank/DDBJ databases">
        <authorList>
            <person name="Scholz U."/>
            <person name="Mascher M."/>
            <person name="Fiebig A."/>
        </authorList>
    </citation>
    <scope>NUCLEOTIDE SEQUENCE</scope>
</reference>
<gene>
    <name evidence="1" type="ORF">SI7747_10013594</name>
</gene>
<dbReference type="Proteomes" id="UP001189122">
    <property type="component" value="Unassembled WGS sequence"/>
</dbReference>
<organism evidence="1">
    <name type="scientific">Spirodela intermedia</name>
    <name type="common">Intermediate duckweed</name>
    <dbReference type="NCBI Taxonomy" id="51605"/>
    <lineage>
        <taxon>Eukaryota</taxon>
        <taxon>Viridiplantae</taxon>
        <taxon>Streptophyta</taxon>
        <taxon>Embryophyta</taxon>
        <taxon>Tracheophyta</taxon>
        <taxon>Spermatophyta</taxon>
        <taxon>Magnoliopsida</taxon>
        <taxon>Liliopsida</taxon>
        <taxon>Araceae</taxon>
        <taxon>Lemnoideae</taxon>
        <taxon>Spirodela</taxon>
    </lineage>
</organism>
<dbReference type="PANTHER" id="PTHR33879:SF3">
    <property type="entry name" value="17.6 KDA CLASS II HEAT SHOCK PROTEIN-RELATED"/>
    <property type="match status" value="1"/>
</dbReference>
<accession>A0A7I8JB44</accession>
<dbReference type="AlphaFoldDB" id="A0A7I8JB44"/>
<dbReference type="PANTHER" id="PTHR33879">
    <property type="entry name" value="17.6 KDA CLASS II HEAT SHOCK PROTEIN-RELATED"/>
    <property type="match status" value="1"/>
</dbReference>
<evidence type="ECO:0000313" key="1">
    <source>
        <dbReference type="EMBL" id="CAA2627945.1"/>
    </source>
</evidence>
<protein>
    <submittedName>
        <fullName evidence="1">Uncharacterized protein</fullName>
    </submittedName>
</protein>
<proteinExistence type="predicted"/>